<dbReference type="GO" id="GO:0005634">
    <property type="term" value="C:nucleus"/>
    <property type="evidence" value="ECO:0007669"/>
    <property type="project" value="UniProtKB-SubCell"/>
</dbReference>
<dbReference type="Pfam" id="PF23078">
    <property type="entry name" value="HTH_CHD6-9"/>
    <property type="match status" value="1"/>
</dbReference>
<dbReference type="InterPro" id="IPR023780">
    <property type="entry name" value="Chromo_domain"/>
</dbReference>
<feature type="region of interest" description="Disordered" evidence="11">
    <location>
        <begin position="2507"/>
        <end position="2572"/>
    </location>
</feature>
<dbReference type="PANTHER" id="PTHR46850:SF1">
    <property type="entry name" value="CHROMODOMAIN-HELICASE-DNA-BINDING PROTEIN 9"/>
    <property type="match status" value="1"/>
</dbReference>
<feature type="compositionally biased region" description="Basic and acidic residues" evidence="11">
    <location>
        <begin position="1553"/>
        <end position="1573"/>
    </location>
</feature>
<dbReference type="Gene3D" id="2.40.50.40">
    <property type="match status" value="2"/>
</dbReference>
<evidence type="ECO:0000259" key="14">
    <source>
        <dbReference type="PROSITE" id="PS51194"/>
    </source>
</evidence>
<dbReference type="GO" id="GO:0016887">
    <property type="term" value="F:ATP hydrolysis activity"/>
    <property type="evidence" value="ECO:0007669"/>
    <property type="project" value="UniProtKB-ARBA"/>
</dbReference>
<keyword evidence="3" id="KW-0547">Nucleotide-binding</keyword>
<dbReference type="GO" id="GO:0140658">
    <property type="term" value="F:ATP-dependent chromatin remodeler activity"/>
    <property type="evidence" value="ECO:0007669"/>
    <property type="project" value="UniProtKB-ARBA"/>
</dbReference>
<dbReference type="Gene3D" id="1.10.10.60">
    <property type="entry name" value="Homeodomain-like"/>
    <property type="match status" value="1"/>
</dbReference>
<feature type="compositionally biased region" description="Basic and acidic residues" evidence="11">
    <location>
        <begin position="2902"/>
        <end position="2932"/>
    </location>
</feature>
<dbReference type="InterPro" id="IPR037259">
    <property type="entry name" value="BRK_sf"/>
</dbReference>
<feature type="domain" description="Helicase ATP-binding" evidence="13">
    <location>
        <begin position="330"/>
        <end position="504"/>
    </location>
</feature>
<feature type="region of interest" description="Disordered" evidence="11">
    <location>
        <begin position="104"/>
        <end position="161"/>
    </location>
</feature>
<evidence type="ECO:0000256" key="6">
    <source>
        <dbReference type="ARBA" id="ARBA00022853"/>
    </source>
</evidence>
<dbReference type="GO" id="GO:0003677">
    <property type="term" value="F:DNA binding"/>
    <property type="evidence" value="ECO:0007669"/>
    <property type="project" value="UniProtKB-KW"/>
</dbReference>
<dbReference type="InterPro" id="IPR014001">
    <property type="entry name" value="Helicase_ATP-bd"/>
</dbReference>
<feature type="compositionally biased region" description="Low complexity" evidence="11">
    <location>
        <begin position="2522"/>
        <end position="2533"/>
    </location>
</feature>
<feature type="compositionally biased region" description="Acidic residues" evidence="11">
    <location>
        <begin position="930"/>
        <end position="941"/>
    </location>
</feature>
<feature type="compositionally biased region" description="Pro residues" evidence="11">
    <location>
        <begin position="2308"/>
        <end position="2317"/>
    </location>
</feature>
<reference evidence="15" key="2">
    <citation type="submission" date="2017-10" db="EMBL/GenBank/DDBJ databases">
        <title>Ladona fulva Genome sequencing and assembly.</title>
        <authorList>
            <person name="Murali S."/>
            <person name="Richards S."/>
            <person name="Bandaranaike D."/>
            <person name="Bellair M."/>
            <person name="Blankenburg K."/>
            <person name="Chao H."/>
            <person name="Dinh H."/>
            <person name="Doddapaneni H."/>
            <person name="Dugan-Rocha S."/>
            <person name="Elkadiri S."/>
            <person name="Gnanaolivu R."/>
            <person name="Hernandez B."/>
            <person name="Skinner E."/>
            <person name="Javaid M."/>
            <person name="Lee S."/>
            <person name="Li M."/>
            <person name="Ming W."/>
            <person name="Munidasa M."/>
            <person name="Muniz J."/>
            <person name="Nguyen L."/>
            <person name="Hughes D."/>
            <person name="Osuji N."/>
            <person name="Pu L.-L."/>
            <person name="Puazo M."/>
            <person name="Qu C."/>
            <person name="Quiroz J."/>
            <person name="Raj R."/>
            <person name="Weissenberger G."/>
            <person name="Xin Y."/>
            <person name="Zou X."/>
            <person name="Han Y."/>
            <person name="Worley K."/>
            <person name="Muzny D."/>
            <person name="Gibbs R."/>
        </authorList>
    </citation>
    <scope>NUCLEOTIDE SEQUENCE</scope>
    <source>
        <strain evidence="15">Sampled in the wild</strain>
    </source>
</reference>
<dbReference type="PANTHER" id="PTHR46850">
    <property type="entry name" value="CHROMODOMAIN-HELICASE-DNA-BINDING PROTEIN 9"/>
    <property type="match status" value="1"/>
</dbReference>
<dbReference type="InterPro" id="IPR038718">
    <property type="entry name" value="SNF2-like_sf"/>
</dbReference>
<gene>
    <name evidence="15" type="ORF">J437_LFUL010900</name>
</gene>
<dbReference type="SMART" id="SM00490">
    <property type="entry name" value="HELICc"/>
    <property type="match status" value="1"/>
</dbReference>
<dbReference type="CDD" id="cd17995">
    <property type="entry name" value="DEXHc_CHD6_7_8_9"/>
    <property type="match status" value="1"/>
</dbReference>
<dbReference type="Gene3D" id="3.40.50.300">
    <property type="entry name" value="P-loop containing nucleotide triphosphate hydrolases"/>
    <property type="match status" value="1"/>
</dbReference>
<feature type="compositionally biased region" description="Polar residues" evidence="11">
    <location>
        <begin position="2254"/>
        <end position="2283"/>
    </location>
</feature>
<feature type="region of interest" description="Disordered" evidence="11">
    <location>
        <begin position="1198"/>
        <end position="1219"/>
    </location>
</feature>
<feature type="compositionally biased region" description="Polar residues" evidence="11">
    <location>
        <begin position="2544"/>
        <end position="2554"/>
    </location>
</feature>
<evidence type="ECO:0000256" key="2">
    <source>
        <dbReference type="ARBA" id="ARBA00022737"/>
    </source>
</evidence>
<dbReference type="GO" id="GO:0005524">
    <property type="term" value="F:ATP binding"/>
    <property type="evidence" value="ECO:0007669"/>
    <property type="project" value="UniProtKB-KW"/>
</dbReference>
<keyword evidence="5" id="KW-0067">ATP-binding</keyword>
<name>A0A8K0KB93_LADFU</name>
<dbReference type="OrthoDB" id="5857104at2759"/>
<feature type="compositionally biased region" description="Low complexity" evidence="11">
    <location>
        <begin position="2318"/>
        <end position="2368"/>
    </location>
</feature>
<evidence type="ECO:0000313" key="16">
    <source>
        <dbReference type="Proteomes" id="UP000792457"/>
    </source>
</evidence>
<dbReference type="InterPro" id="IPR027417">
    <property type="entry name" value="P-loop_NTPase"/>
</dbReference>
<feature type="compositionally biased region" description="Basic and acidic residues" evidence="11">
    <location>
        <begin position="1516"/>
        <end position="1544"/>
    </location>
</feature>
<feature type="compositionally biased region" description="Basic and acidic residues" evidence="11">
    <location>
        <begin position="1757"/>
        <end position="1780"/>
    </location>
</feature>
<feature type="compositionally biased region" description="Basic and acidic residues" evidence="11">
    <location>
        <begin position="2840"/>
        <end position="2852"/>
    </location>
</feature>
<feature type="region of interest" description="Disordered" evidence="11">
    <location>
        <begin position="2824"/>
        <end position="2947"/>
    </location>
</feature>
<dbReference type="SMART" id="SM00298">
    <property type="entry name" value="CHROMO"/>
    <property type="match status" value="2"/>
</dbReference>
<feature type="compositionally biased region" description="Low complexity" evidence="11">
    <location>
        <begin position="2555"/>
        <end position="2572"/>
    </location>
</feature>
<keyword evidence="4" id="KW-0378">Hydrolase</keyword>
<dbReference type="Pfam" id="PF00176">
    <property type="entry name" value="SNF2-rel_dom"/>
    <property type="match status" value="1"/>
</dbReference>
<dbReference type="InterPro" id="IPR049730">
    <property type="entry name" value="SNF2/RAD54-like_C"/>
</dbReference>
<dbReference type="InterPro" id="IPR051493">
    <property type="entry name" value="CHD"/>
</dbReference>
<dbReference type="GO" id="GO:0000791">
    <property type="term" value="C:euchromatin"/>
    <property type="evidence" value="ECO:0007669"/>
    <property type="project" value="UniProtKB-ARBA"/>
</dbReference>
<evidence type="ECO:0000256" key="11">
    <source>
        <dbReference type="SAM" id="MobiDB-lite"/>
    </source>
</evidence>
<evidence type="ECO:0000256" key="8">
    <source>
        <dbReference type="ARBA" id="ARBA00023125"/>
    </source>
</evidence>
<evidence type="ECO:0000256" key="5">
    <source>
        <dbReference type="ARBA" id="ARBA00022840"/>
    </source>
</evidence>
<feature type="compositionally biased region" description="Basic and acidic residues" evidence="11">
    <location>
        <begin position="1459"/>
        <end position="1473"/>
    </location>
</feature>
<feature type="region of interest" description="Disordered" evidence="11">
    <location>
        <begin position="34"/>
        <end position="66"/>
    </location>
</feature>
<feature type="region of interest" description="Disordered" evidence="11">
    <location>
        <begin position="2749"/>
        <end position="2801"/>
    </location>
</feature>
<feature type="compositionally biased region" description="Basic and acidic residues" evidence="11">
    <location>
        <begin position="1787"/>
        <end position="1809"/>
    </location>
</feature>
<evidence type="ECO:0000256" key="10">
    <source>
        <dbReference type="ARBA" id="ARBA00023242"/>
    </source>
</evidence>
<dbReference type="GO" id="GO:0034728">
    <property type="term" value="P:nucleosome organization"/>
    <property type="evidence" value="ECO:0007669"/>
    <property type="project" value="UniProtKB-ARBA"/>
</dbReference>
<evidence type="ECO:0000259" key="12">
    <source>
        <dbReference type="PROSITE" id="PS50013"/>
    </source>
</evidence>
<feature type="region of interest" description="Disordered" evidence="11">
    <location>
        <begin position="2659"/>
        <end position="2697"/>
    </location>
</feature>
<dbReference type="SMART" id="SM00487">
    <property type="entry name" value="DEXDc"/>
    <property type="match status" value="1"/>
</dbReference>
<feature type="region of interest" description="Disordered" evidence="11">
    <location>
        <begin position="2239"/>
        <end position="2368"/>
    </location>
</feature>
<dbReference type="Gene3D" id="3.40.50.10810">
    <property type="entry name" value="Tandem AAA-ATPase domain"/>
    <property type="match status" value="1"/>
</dbReference>
<keyword evidence="7" id="KW-0805">Transcription regulation</keyword>
<evidence type="ECO:0000256" key="3">
    <source>
        <dbReference type="ARBA" id="ARBA00022741"/>
    </source>
</evidence>
<dbReference type="InterPro" id="IPR056342">
    <property type="entry name" value="HTH_CHD6-9"/>
</dbReference>
<feature type="compositionally biased region" description="Basic and acidic residues" evidence="11">
    <location>
        <begin position="1580"/>
        <end position="1606"/>
    </location>
</feature>
<keyword evidence="2" id="KW-0677">Repeat</keyword>
<dbReference type="Pfam" id="PF07533">
    <property type="entry name" value="BRK"/>
    <property type="match status" value="1"/>
</dbReference>
<dbReference type="FunFam" id="3.40.50.300:FF:000015">
    <property type="entry name" value="chromodomain-helicase-DNA-binding protein 9 isoform X1"/>
    <property type="match status" value="1"/>
</dbReference>
<dbReference type="EMBL" id="KZ308543">
    <property type="protein sequence ID" value="KAG8231203.1"/>
    <property type="molecule type" value="Genomic_DNA"/>
</dbReference>
<dbReference type="SUPFAM" id="SSF52540">
    <property type="entry name" value="P-loop containing nucleoside triphosphate hydrolases"/>
    <property type="match status" value="2"/>
</dbReference>
<keyword evidence="6" id="KW-0156">Chromatin regulator</keyword>
<feature type="compositionally biased region" description="Low complexity" evidence="11">
    <location>
        <begin position="2070"/>
        <end position="2082"/>
    </location>
</feature>
<dbReference type="CDD" id="cd18793">
    <property type="entry name" value="SF2_C_SNF"/>
    <property type="match status" value="1"/>
</dbReference>
<dbReference type="Proteomes" id="UP000792457">
    <property type="component" value="Unassembled WGS sequence"/>
</dbReference>
<feature type="region of interest" description="Disordered" evidence="11">
    <location>
        <begin position="2068"/>
        <end position="2193"/>
    </location>
</feature>
<dbReference type="SUPFAM" id="SSF160481">
    <property type="entry name" value="BRK domain-like"/>
    <property type="match status" value="1"/>
</dbReference>
<dbReference type="Gene3D" id="3.40.5.120">
    <property type="match status" value="1"/>
</dbReference>
<evidence type="ECO:0008006" key="17">
    <source>
        <dbReference type="Google" id="ProtNLM"/>
    </source>
</evidence>
<dbReference type="FunFam" id="2.40.50.40:FF:000001">
    <property type="entry name" value="chromodomain-helicase-DNA-binding protein 8 isoform X4"/>
    <property type="match status" value="1"/>
</dbReference>
<accession>A0A8K0KB93</accession>
<dbReference type="PROSITE" id="PS50013">
    <property type="entry name" value="CHROMO_2"/>
    <property type="match status" value="1"/>
</dbReference>
<feature type="compositionally biased region" description="Low complexity" evidence="11">
    <location>
        <begin position="2284"/>
        <end position="2298"/>
    </location>
</feature>
<feature type="compositionally biased region" description="Low complexity" evidence="11">
    <location>
        <begin position="2659"/>
        <end position="2671"/>
    </location>
</feature>
<feature type="region of interest" description="Disordered" evidence="11">
    <location>
        <begin position="1516"/>
        <end position="1621"/>
    </location>
</feature>
<feature type="domain" description="Chromo" evidence="12">
    <location>
        <begin position="229"/>
        <end position="285"/>
    </location>
</feature>
<dbReference type="PROSITE" id="PS51194">
    <property type="entry name" value="HELICASE_CTER"/>
    <property type="match status" value="1"/>
</dbReference>
<keyword evidence="9" id="KW-0804">Transcription</keyword>
<protein>
    <recommendedName>
        <fullName evidence="17">Chromodomain-helicase-DNA-binding protein 7</fullName>
    </recommendedName>
</protein>
<comment type="subcellular location">
    <subcellularLocation>
        <location evidence="1">Nucleus</location>
    </subcellularLocation>
</comment>
<feature type="compositionally biased region" description="Acidic residues" evidence="11">
    <location>
        <begin position="1680"/>
        <end position="1703"/>
    </location>
</feature>
<feature type="compositionally biased region" description="Low complexity" evidence="11">
    <location>
        <begin position="2750"/>
        <end position="2778"/>
    </location>
</feature>
<feature type="compositionally biased region" description="Acidic residues" evidence="11">
    <location>
        <begin position="151"/>
        <end position="161"/>
    </location>
</feature>
<proteinExistence type="predicted"/>
<organism evidence="15 16">
    <name type="scientific">Ladona fulva</name>
    <name type="common">Scarce chaser dragonfly</name>
    <name type="synonym">Libellula fulva</name>
    <dbReference type="NCBI Taxonomy" id="123851"/>
    <lineage>
        <taxon>Eukaryota</taxon>
        <taxon>Metazoa</taxon>
        <taxon>Ecdysozoa</taxon>
        <taxon>Arthropoda</taxon>
        <taxon>Hexapoda</taxon>
        <taxon>Insecta</taxon>
        <taxon>Pterygota</taxon>
        <taxon>Palaeoptera</taxon>
        <taxon>Odonata</taxon>
        <taxon>Epiprocta</taxon>
        <taxon>Anisoptera</taxon>
        <taxon>Libelluloidea</taxon>
        <taxon>Libellulidae</taxon>
        <taxon>Ladona</taxon>
    </lineage>
</organism>
<keyword evidence="16" id="KW-1185">Reference proteome</keyword>
<feature type="region of interest" description="Disordered" evidence="11">
    <location>
        <begin position="2008"/>
        <end position="2051"/>
    </location>
</feature>
<feature type="region of interest" description="Disordered" evidence="11">
    <location>
        <begin position="1459"/>
        <end position="1488"/>
    </location>
</feature>
<evidence type="ECO:0000256" key="9">
    <source>
        <dbReference type="ARBA" id="ARBA00023163"/>
    </source>
</evidence>
<keyword evidence="8" id="KW-0238">DNA-binding</keyword>
<evidence type="ECO:0000256" key="4">
    <source>
        <dbReference type="ARBA" id="ARBA00022801"/>
    </source>
</evidence>
<feature type="compositionally biased region" description="Low complexity" evidence="11">
    <location>
        <begin position="2118"/>
        <end position="2132"/>
    </location>
</feature>
<dbReference type="InterPro" id="IPR001650">
    <property type="entry name" value="Helicase_C-like"/>
</dbReference>
<sequence length="2947" mass="328964">MIVQHVLAVRMGKREIRKGITKALKEGGEIDSVAKEGETKKEGITEVEEVRSEAQPKEEEKKEDGEIKVEITAVEETDMNQSVAETEVIVKEVKEEAKESLQEQVVEGGSTINAEEAGDVVVEGEQKEEGSKEENEAKKEELKPKETAKEEVDEESDEEDVEVEVVDVEEYFVKYRNFSYLHCEWKTEEELMKGDKRMAAKIKRFKQKMGQNTNIFENLEDEPFNPDYVEVDRVLDVAEHKDPNTGKTTKNYLVKWKGLQYEDATWELEEDIDPSKVEQFEIFRELPPKDQWKPKKKPTGEQWEKLDLSPVYKNDNTLRAYQLEGLNWLLFSWFNGRNCILADEMGLGKTIQSIAFIHAVYQWGIKRPFLVVAPLSTIPNWQREFEAWTDMNVIVYHGSTASRNMLQEYEMFYRDEKGCPMKDLPKFNVLITTFEIIIADCLELREFTWRLCVIDEAHRLKNRNCKLLEGLRLLNLEHRVLLSGTPLQNNVNELFSLLNFLEPSQFGSSESFLQEFGALKSETEVQKLQALLKPMMLRRLKEDVEKTIAPKEETVIEVELTNIQKKYYRAILERNFSFLSKGTTTANVPNLMNTMMELRKCCIHPYLLNGAEEQIQLEYRQTNGEDPDAYFKALIHSSGKMVLIDKLLPKLKANGHRVLVFSQMVRCLDILEDYLMYRKYPFERIDGRIRGNLRQAAIDRYCKPDSDRFVFLLCTKAGGLGINLTAADTVIIYDSDWNPQNDLQAQARCHRIGQQKMVKVYRLLCRNTYEREMFDKASLKLGLDRAVLQSMNTAQGGKDPAGTAIGQKQLSKKEIEDLLKKGAYGAIMEEDNAGDKFCEEDIDQILERRTQVITLETGEKGSTFSKASFASSGIRSDIDIDDPDFWKKWAKRADIDMSEGGEKNELVISEPRRRTQIKRYGHDESMVDMSELDSSSDSDDEAAGRRCQRSSKFGRRPRSLSKYYDGDHIPREGEIVYGSWARSECFKVEKGLLTFGWGRWPEILAQGQFRRGWRESDVEDCARVIVRLSAPVPRGRKGKKKMKEARMLNAMMEVNDWSRNEKYDGDIFLENNYKKHLTRHANKVLLRVRMLYYIKHEIIGDLVQQIAEGVPVNLDEDKISEDEDDCLVVEGGNVPPNAHGGQRQDEHSIHHHANQEHHLTPEETMLRYQQSQNAAMAQGQYSGMSAEHAQHNHNMMAQLGDGSQQDDRENSAGGTWPSVADLNTRLRRVITSYQRNYKKEELKMAQKAKAAAAAAMPDCRRWPQKMDRKEKMEQMLREREKSQLDLSQRRWSRREEQDFYRTVSTFGVEYDRKRGRYDWNRFRTISHLERKYDEAMTEYYKAFLAMCKRSCGLKLLDDEVNYPDMPVEPLPEDKARRCLERIELLRRVREDILSHPRLGERLALCRPSSELPEWWIPGRHDRELVLGAAKHGLGRTDCYILNDPELSFRDFVREGNLRSKEPQTADVSKESEVSTKVSGWNEEGGPKDVLQMEGDEMIVKLEKGEGTLKIERIGGKKEPKVTEEKKAEEVVVKEEVEEVKKEEETVQEEEEKVEEKEVPEPAVKEELAEAEVKAEEDEAEVKTEVKSEEEMEGMEIKGESEVKAEEEFMEAESAVKEEEENVPLDLKAECVKQEVVDEVEKMELEEEPVEQKENVEEKDAIEEKPKSPTPSLKEAVEEIAPQEEREEEPMQVEEEKAVEEEEKGEEKEEVEPKETLESEKEELTKEDGEAKVQEESEPVEEKKEEVTEEKESEEVSEEKAEEKENAVEEAKDEEEKKVEEKEEEKEKEEAKEEEGAKKEEEIVKEKTGEGEAVVGEEENVEEPKKAEAPAPEIEIVPVTEPKQETPKDNEVQCLTVTNQDTAVSSSTSVYWPKDRVLQTRLEQIVHLVEHGEWPANNTSCLLPLQSQSIPTSAQSSIVAMGSSMARLVGGLLGALGNLQAGRGMQGKGLMGEGLMGADVARSLAELKGGVSGLPSSDVVTITTTTADHVTLAPVQRQRQMAVQQSLLPPSLSGMGRRGSELQMGRMPGSSSSPVAHQSSMGNLAPPTKKRKRHIAIDVETERAKLHALLNSSANQSSQKMSSIRMQGGMQPPPAHQQQGSTRVLSMPLSSYDLGKYHPSSSQASTPPSDSQAGGTTTPLIKSIGPTTIIPGTSSTLTPIDLSSGLPKVDSGTKNSSEAQDFSMSSKSKQKSKLDDMLDKLMKRKVCVEEPAGKEKKRRKLDEIVLGLSAAKEQSLFSDVKKSGTSITPIPLPASHSSQGRSRHGTSSPHQQQQQPASSKPFTITVTSVPPSQSRPSPQGSMHNQPPKCQRPPAPGRPPSSGHPQTSQSNPLLQQQQQQQRMEQSSQMRSSQSSTAQQMLQQQQQNQRKSVYESMLADLGKVADFSRMGSYSHEAKVNKWLAEQTSMLPERSHSSMGQHSSGSSSAAQVVDLQSSMRRRRPRIDPSLLDWKKLSGEENISVINRVTGKKISGTKAPQLKSLGAWLVENPMFDIDPKWADLVKERGNLPRDLQKRLPPGITVATPGTSSSPTNSGDQRKKGPGRPMSSSHSQGVPTSSSGFPASSAPSSVTTTPSLSTLAAGLSNLNPALLSGLGLGAFDPKNNPLLMPFTRGTGSNSAASALPSLGNMGALAGLGGLGGVSNLSLANSLFANLAGLNLPSMDSSSQSESRGNSSGGTSGTSSNKNRKSEGSKGNSTPNIPTSSAFPFFFPNPSLLYNPLGLGGLNPFSLQPGMNPAYDTLAQQCRLLNGVSTSTSTPTSNTTSTTSSSAGRPSSSQNSRGRPSLASNHRHRPRDAKEALEKQQRHLQRLLNAQGLGQWSGDLELSEATEGSSAGKNGEVPSKTEQEVSEERTGKQAANAAEGGPSPNDASEDCGESPSQSTQRAKVPAGAGTGGSAAKRPRPTRLEETVSKLKESVVEKKSSKSASEEGKGEGPHSPSASGGEEEKEA</sequence>
<evidence type="ECO:0000313" key="15">
    <source>
        <dbReference type="EMBL" id="KAG8231203.1"/>
    </source>
</evidence>
<dbReference type="InterPro" id="IPR006576">
    <property type="entry name" value="BRK_domain"/>
</dbReference>
<dbReference type="InterPro" id="IPR000330">
    <property type="entry name" value="SNF2_N"/>
</dbReference>
<dbReference type="Pfam" id="PF00385">
    <property type="entry name" value="Chromo"/>
    <property type="match status" value="1"/>
</dbReference>
<dbReference type="SMART" id="SM00592">
    <property type="entry name" value="BRK"/>
    <property type="match status" value="1"/>
</dbReference>
<dbReference type="SUPFAM" id="SSF54160">
    <property type="entry name" value="Chromo domain-like"/>
    <property type="match status" value="2"/>
</dbReference>
<dbReference type="Pfam" id="PF00271">
    <property type="entry name" value="Helicase_C"/>
    <property type="match status" value="1"/>
</dbReference>
<feature type="compositionally biased region" description="Basic and acidic residues" evidence="11">
    <location>
        <begin position="124"/>
        <end position="150"/>
    </location>
</feature>
<comment type="caution">
    <text evidence="15">The sequence shown here is derived from an EMBL/GenBank/DDBJ whole genome shotgun (WGS) entry which is preliminary data.</text>
</comment>
<feature type="compositionally biased region" description="Basic and acidic residues" evidence="11">
    <location>
        <begin position="1649"/>
        <end position="1666"/>
    </location>
</feature>
<feature type="domain" description="Helicase C-terminal" evidence="14">
    <location>
        <begin position="643"/>
        <end position="794"/>
    </location>
</feature>
<dbReference type="InterPro" id="IPR000953">
    <property type="entry name" value="Chromo/chromo_shadow_dom"/>
</dbReference>
<feature type="compositionally biased region" description="Acidic residues" evidence="11">
    <location>
        <begin position="1746"/>
        <end position="1756"/>
    </location>
</feature>
<evidence type="ECO:0000256" key="1">
    <source>
        <dbReference type="ARBA" id="ARBA00004123"/>
    </source>
</evidence>
<feature type="compositionally biased region" description="Basic and acidic residues" evidence="11">
    <location>
        <begin position="1704"/>
        <end position="1745"/>
    </location>
</feature>
<dbReference type="PROSITE" id="PS51192">
    <property type="entry name" value="HELICASE_ATP_BIND_1"/>
    <property type="match status" value="1"/>
</dbReference>
<feature type="compositionally biased region" description="Polar residues" evidence="11">
    <location>
        <begin position="2028"/>
        <end position="2041"/>
    </location>
</feature>
<reference evidence="15" key="1">
    <citation type="submission" date="2013-04" db="EMBL/GenBank/DDBJ databases">
        <authorList>
            <person name="Qu J."/>
            <person name="Murali S.C."/>
            <person name="Bandaranaike D."/>
            <person name="Bellair M."/>
            <person name="Blankenburg K."/>
            <person name="Chao H."/>
            <person name="Dinh H."/>
            <person name="Doddapaneni H."/>
            <person name="Downs B."/>
            <person name="Dugan-Rocha S."/>
            <person name="Elkadiri S."/>
            <person name="Gnanaolivu R.D."/>
            <person name="Hernandez B."/>
            <person name="Javaid M."/>
            <person name="Jayaseelan J.C."/>
            <person name="Lee S."/>
            <person name="Li M."/>
            <person name="Ming W."/>
            <person name="Munidasa M."/>
            <person name="Muniz J."/>
            <person name="Nguyen L."/>
            <person name="Ongeri F."/>
            <person name="Osuji N."/>
            <person name="Pu L.-L."/>
            <person name="Puazo M."/>
            <person name="Qu C."/>
            <person name="Quiroz J."/>
            <person name="Raj R."/>
            <person name="Weissenberger G."/>
            <person name="Xin Y."/>
            <person name="Zou X."/>
            <person name="Han Y."/>
            <person name="Richards S."/>
            <person name="Worley K."/>
            <person name="Muzny D."/>
            <person name="Gibbs R."/>
        </authorList>
    </citation>
    <scope>NUCLEOTIDE SEQUENCE</scope>
    <source>
        <strain evidence="15">Sampled in the wild</strain>
    </source>
</reference>
<dbReference type="CDD" id="cd18663">
    <property type="entry name" value="CD2_tandem_CHD5-9_like"/>
    <property type="match status" value="1"/>
</dbReference>
<dbReference type="InterPro" id="IPR016197">
    <property type="entry name" value="Chromo-like_dom_sf"/>
</dbReference>
<dbReference type="CDD" id="cd18668">
    <property type="entry name" value="CD1_tandem_CHD5-9_like"/>
    <property type="match status" value="1"/>
</dbReference>
<feature type="compositionally biased region" description="Polar residues" evidence="11">
    <location>
        <begin position="2171"/>
        <end position="2181"/>
    </location>
</feature>
<evidence type="ECO:0000256" key="7">
    <source>
        <dbReference type="ARBA" id="ARBA00023015"/>
    </source>
</evidence>
<feature type="region of interest" description="Disordered" evidence="11">
    <location>
        <begin position="924"/>
        <end position="954"/>
    </location>
</feature>
<keyword evidence="10" id="KW-0539">Nucleus</keyword>
<feature type="region of interest" description="Disordered" evidence="11">
    <location>
        <begin position="1639"/>
        <end position="1834"/>
    </location>
</feature>
<evidence type="ECO:0000259" key="13">
    <source>
        <dbReference type="PROSITE" id="PS51192"/>
    </source>
</evidence>
<dbReference type="FunFam" id="3.40.50.10810:FF:000003">
    <property type="entry name" value="chromodomain-helicase-DNA-binding protein 8 isoform X4"/>
    <property type="match status" value="1"/>
</dbReference>